<dbReference type="InterPro" id="IPR016130">
    <property type="entry name" value="Tyr_Pase_AS"/>
</dbReference>
<reference evidence="3 4" key="1">
    <citation type="submission" date="2019-01" db="EMBL/GenBank/DDBJ databases">
        <title>Cytophagaceae bacterium strain CAR-16.</title>
        <authorList>
            <person name="Chen W.-M."/>
        </authorList>
    </citation>
    <scope>NUCLEOTIDE SEQUENCE [LARGE SCALE GENOMIC DNA]</scope>
    <source>
        <strain evidence="3 4">CAR-16</strain>
    </source>
</reference>
<dbReference type="NCBIfam" id="NF008750">
    <property type="entry name" value="PRK11784.1-2"/>
    <property type="match status" value="1"/>
</dbReference>
<dbReference type="Proteomes" id="UP000289455">
    <property type="component" value="Unassembled WGS sequence"/>
</dbReference>
<sequence>MPEKLKPSDFISASSEGIILDVRSPGEYERAHIPGAISFPMFSNEERAAVGTYYKKEGKDKAVELGLSIVGPKLAHWVKSAKKIAQGKPLLVHCWRGGMRSGSMAWLLETAGLEVKLLIGGYKAYRHWVLQGLSSEIPLSVLGGKTGSGKTEILLEMKKRGFQVIDLEGLAHHRGSAFGHLGLAPQPSSEQFENLLFHELRQLDFQKKIWVEDESRHIGKVFMNLEFYNQLRNAPVLFLDIEAQFRLPYLVKVYAQYSKEMLAEALEKIKKRLGGQHYQKAIECLTNDQFEEVAAITLHYYDKAYVHGLSQREPENIYRLEVQSLETAKQVEAIVQHIQSTPIFQ</sequence>
<dbReference type="PROSITE" id="PS00383">
    <property type="entry name" value="TYR_PHOSPHATASE_1"/>
    <property type="match status" value="1"/>
</dbReference>
<dbReference type="GO" id="GO:0043828">
    <property type="term" value="F:tRNA 2-selenouridine synthase activity"/>
    <property type="evidence" value="ECO:0007669"/>
    <property type="project" value="InterPro"/>
</dbReference>
<comment type="caution">
    <text evidence="3">The sequence shown here is derived from an EMBL/GenBank/DDBJ whole genome shotgun (WGS) entry which is preliminary data.</text>
</comment>
<proteinExistence type="predicted"/>
<keyword evidence="1" id="KW-0711">Selenium</keyword>
<evidence type="ECO:0000313" key="3">
    <source>
        <dbReference type="EMBL" id="RXK48239.1"/>
    </source>
</evidence>
<dbReference type="InterPro" id="IPR017582">
    <property type="entry name" value="SelU"/>
</dbReference>
<dbReference type="AlphaFoldDB" id="A0A4Q1BYT3"/>
<dbReference type="GO" id="GO:0002098">
    <property type="term" value="P:tRNA wobble uridine modification"/>
    <property type="evidence" value="ECO:0007669"/>
    <property type="project" value="InterPro"/>
</dbReference>
<dbReference type="OrthoDB" id="9808735at2"/>
<dbReference type="GO" id="GO:0004792">
    <property type="term" value="F:thiosulfate-cyanide sulfurtransferase activity"/>
    <property type="evidence" value="ECO:0007669"/>
    <property type="project" value="InterPro"/>
</dbReference>
<dbReference type="InterPro" id="IPR001763">
    <property type="entry name" value="Rhodanese-like_dom"/>
</dbReference>
<dbReference type="Gene3D" id="3.40.250.10">
    <property type="entry name" value="Rhodanese-like domain"/>
    <property type="match status" value="1"/>
</dbReference>
<dbReference type="NCBIfam" id="TIGR03167">
    <property type="entry name" value="tRNA_sel_U_synt"/>
    <property type="match status" value="1"/>
</dbReference>
<evidence type="ECO:0000313" key="4">
    <source>
        <dbReference type="Proteomes" id="UP000289455"/>
    </source>
</evidence>
<dbReference type="PANTHER" id="PTHR30401">
    <property type="entry name" value="TRNA 2-SELENOURIDINE SYNTHASE"/>
    <property type="match status" value="1"/>
</dbReference>
<dbReference type="PROSITE" id="PS00380">
    <property type="entry name" value="RHODANESE_1"/>
    <property type="match status" value="1"/>
</dbReference>
<dbReference type="PROSITE" id="PS50206">
    <property type="entry name" value="RHODANESE_3"/>
    <property type="match status" value="1"/>
</dbReference>
<accession>A0A4Q1BYT3</accession>
<organism evidence="3 4">
    <name type="scientific">Aquirufa rosea</name>
    <dbReference type="NCBI Taxonomy" id="2509241"/>
    <lineage>
        <taxon>Bacteria</taxon>
        <taxon>Pseudomonadati</taxon>
        <taxon>Bacteroidota</taxon>
        <taxon>Cytophagia</taxon>
        <taxon>Cytophagales</taxon>
        <taxon>Flectobacillaceae</taxon>
        <taxon>Aquirufa</taxon>
    </lineage>
</organism>
<name>A0A4Q1BYT3_9BACT</name>
<dbReference type="SMART" id="SM00450">
    <property type="entry name" value="RHOD"/>
    <property type="match status" value="1"/>
</dbReference>
<dbReference type="InterPro" id="IPR036873">
    <property type="entry name" value="Rhodanese-like_dom_sf"/>
</dbReference>
<gene>
    <name evidence="3" type="primary">mnmH</name>
    <name evidence="3" type="ORF">ESB04_09345</name>
</gene>
<dbReference type="CDD" id="cd01520">
    <property type="entry name" value="RHOD_YbbB"/>
    <property type="match status" value="1"/>
</dbReference>
<evidence type="ECO:0000256" key="1">
    <source>
        <dbReference type="ARBA" id="ARBA00023266"/>
    </source>
</evidence>
<dbReference type="EMBL" id="SDHY01000005">
    <property type="protein sequence ID" value="RXK48239.1"/>
    <property type="molecule type" value="Genomic_DNA"/>
</dbReference>
<feature type="domain" description="Rhodanese" evidence="2">
    <location>
        <begin position="13"/>
        <end position="137"/>
    </location>
</feature>
<dbReference type="PANTHER" id="PTHR30401:SF0">
    <property type="entry name" value="TRNA 2-SELENOURIDINE SYNTHASE"/>
    <property type="match status" value="1"/>
</dbReference>
<protein>
    <submittedName>
        <fullName evidence="3">tRNA 2-selenouridine(34) synthase MnmH</fullName>
    </submittedName>
</protein>
<evidence type="ECO:0000259" key="2">
    <source>
        <dbReference type="PROSITE" id="PS50206"/>
    </source>
</evidence>
<dbReference type="Pfam" id="PF26341">
    <property type="entry name" value="AAA_SelU"/>
    <property type="match status" value="1"/>
</dbReference>
<dbReference type="SUPFAM" id="SSF52821">
    <property type="entry name" value="Rhodanese/Cell cycle control phosphatase"/>
    <property type="match status" value="1"/>
</dbReference>
<keyword evidence="4" id="KW-1185">Reference proteome</keyword>
<dbReference type="InterPro" id="IPR001307">
    <property type="entry name" value="Thiosulphate_STrfase_CS"/>
</dbReference>
<dbReference type="InterPro" id="IPR058840">
    <property type="entry name" value="AAA_SelU"/>
</dbReference>
<dbReference type="Pfam" id="PF00581">
    <property type="entry name" value="Rhodanese"/>
    <property type="match status" value="1"/>
</dbReference>
<dbReference type="RefSeq" id="WP_129027469.1">
    <property type="nucleotide sequence ID" value="NZ_SDHY01000005.1"/>
</dbReference>
<dbReference type="NCBIfam" id="NF008752">
    <property type="entry name" value="PRK11784.1-4"/>
    <property type="match status" value="1"/>
</dbReference>